<comment type="caution">
    <text evidence="7">The sequence shown here is derived from an EMBL/GenBank/DDBJ whole genome shotgun (WGS) entry which is preliminary data.</text>
</comment>
<evidence type="ECO:0000256" key="2">
    <source>
        <dbReference type="ARBA" id="ARBA00004613"/>
    </source>
</evidence>
<dbReference type="EMBL" id="QXGA01000306">
    <property type="protein sequence ID" value="KAE9148137.1"/>
    <property type="molecule type" value="Genomic_DNA"/>
</dbReference>
<protein>
    <recommendedName>
        <fullName evidence="5">Crinkler effector protein N-terminal domain-containing protein</fullName>
    </recommendedName>
</protein>
<evidence type="ECO:0000256" key="4">
    <source>
        <dbReference type="SAM" id="MobiDB-lite"/>
    </source>
</evidence>
<organism evidence="7 8">
    <name type="scientific">Phytophthora fragariae</name>
    <dbReference type="NCBI Taxonomy" id="53985"/>
    <lineage>
        <taxon>Eukaryota</taxon>
        <taxon>Sar</taxon>
        <taxon>Stramenopiles</taxon>
        <taxon>Oomycota</taxon>
        <taxon>Peronosporomycetes</taxon>
        <taxon>Peronosporales</taxon>
        <taxon>Peronosporaceae</taxon>
        <taxon>Phytophthora</taxon>
    </lineage>
</organism>
<evidence type="ECO:0000313" key="6">
    <source>
        <dbReference type="EMBL" id="KAE9121384.1"/>
    </source>
</evidence>
<feature type="region of interest" description="Disordered" evidence="4">
    <location>
        <begin position="358"/>
        <end position="379"/>
    </location>
</feature>
<dbReference type="GO" id="GO:0043657">
    <property type="term" value="C:host cell"/>
    <property type="evidence" value="ECO:0007669"/>
    <property type="project" value="UniProtKB-SubCell"/>
</dbReference>
<dbReference type="GO" id="GO:0005576">
    <property type="term" value="C:extracellular region"/>
    <property type="evidence" value="ECO:0007669"/>
    <property type="project" value="UniProtKB-SubCell"/>
</dbReference>
<feature type="compositionally biased region" description="Acidic residues" evidence="4">
    <location>
        <begin position="361"/>
        <end position="379"/>
    </location>
</feature>
<evidence type="ECO:0000256" key="1">
    <source>
        <dbReference type="ARBA" id="ARBA00004340"/>
    </source>
</evidence>
<gene>
    <name evidence="7" type="ORF">PF006_g7248</name>
    <name evidence="6" type="ORF">PF007_g7832</name>
</gene>
<feature type="domain" description="Crinkler effector protein N-terminal" evidence="5">
    <location>
        <begin position="4"/>
        <end position="115"/>
    </location>
</feature>
<dbReference type="Pfam" id="PF20147">
    <property type="entry name" value="Crinkler"/>
    <property type="match status" value="1"/>
</dbReference>
<sequence length="451" mass="50505">MVLLHCAITETGSSFSVAIDEKRSVGELRAAIKEMKPNGLKDFDVDELHLFLAKNGVAWLETSSEDVKKLQKRVMTNAIKRLMHEDDELQAGSGINTVLKGMNPPTNDQIHVLVKLSEIFIPNKRPRWTYTSTPQIMSKITIIEDVPQIDIDTDKKYVTLPATLLNACGMCSGGDLMLYRRSGVNDLWTYLKDEVLVGNKKPFIVGPSGVGKSVSTLSFAASLDRVEWSVLWIHLGVPSSCLMMRTKEYWEFTNMTGFVLPRVADEKLFVFVDGYKACDAHDKFLSYVMVQLSKENGRLVVCSAMSALGERNAEADELKNIEAFFMYSWKQEEYLEAIADDAFYASVADKLDATYEHNEVNVDDDSDEDAEDGSADDQESEKCRALALKGYYAGGSCRFMFQYTTDEVKSTLETAVHSTRNKVNMIDYCRSVFHSDTIDPLYGMLRGGVCG</sequence>
<evidence type="ECO:0000313" key="9">
    <source>
        <dbReference type="Proteomes" id="UP000441208"/>
    </source>
</evidence>
<comment type="subcellular location">
    <subcellularLocation>
        <location evidence="1">Host cell</location>
    </subcellularLocation>
    <subcellularLocation>
        <location evidence="2">Secreted</location>
    </subcellularLocation>
</comment>
<dbReference type="AlphaFoldDB" id="A0A6A3U9C8"/>
<evidence type="ECO:0000313" key="8">
    <source>
        <dbReference type="Proteomes" id="UP000440732"/>
    </source>
</evidence>
<proteinExistence type="predicted"/>
<evidence type="ECO:0000259" key="5">
    <source>
        <dbReference type="Pfam" id="PF20147"/>
    </source>
</evidence>
<reference evidence="8 9" key="1">
    <citation type="submission" date="2018-08" db="EMBL/GenBank/DDBJ databases">
        <title>Genomic investigation of the strawberry pathogen Phytophthora fragariae indicates pathogenicity is determined by transcriptional variation in three key races.</title>
        <authorList>
            <person name="Adams T.M."/>
            <person name="Armitage A.D."/>
            <person name="Sobczyk M.K."/>
            <person name="Bates H.J."/>
            <person name="Dunwell J.M."/>
            <person name="Nellist C.F."/>
            <person name="Harrison R.J."/>
        </authorList>
    </citation>
    <scope>NUCLEOTIDE SEQUENCE [LARGE SCALE GENOMIC DNA]</scope>
    <source>
        <strain evidence="7 8">NOV-5</strain>
        <strain evidence="6 9">NOV-71</strain>
    </source>
</reference>
<dbReference type="Proteomes" id="UP000441208">
    <property type="component" value="Unassembled WGS sequence"/>
</dbReference>
<dbReference type="EMBL" id="QXFZ01000317">
    <property type="protein sequence ID" value="KAE9121384.1"/>
    <property type="molecule type" value="Genomic_DNA"/>
</dbReference>
<name>A0A6A3U9C8_9STRA</name>
<keyword evidence="3" id="KW-0964">Secreted</keyword>
<dbReference type="Proteomes" id="UP000440732">
    <property type="component" value="Unassembled WGS sequence"/>
</dbReference>
<evidence type="ECO:0000313" key="7">
    <source>
        <dbReference type="EMBL" id="KAE9148137.1"/>
    </source>
</evidence>
<dbReference type="InterPro" id="IPR045379">
    <property type="entry name" value="Crinkler_N"/>
</dbReference>
<accession>A0A6A3U9C8</accession>
<evidence type="ECO:0000256" key="3">
    <source>
        <dbReference type="ARBA" id="ARBA00022525"/>
    </source>
</evidence>